<dbReference type="RefSeq" id="WP_007036071.1">
    <property type="nucleotide sequence ID" value="NZ_JANFYA010000002.1"/>
</dbReference>
<comment type="caution">
    <text evidence="2">The sequence shown here is derived from an EMBL/GenBank/DDBJ whole genome shotgun (WGS) entry which is preliminary data.</text>
</comment>
<dbReference type="EMBL" id="QRZM01000003">
    <property type="protein sequence ID" value="RGV76608.1"/>
    <property type="molecule type" value="Genomic_DNA"/>
</dbReference>
<gene>
    <name evidence="2" type="ORF">DW839_24860</name>
    <name evidence="1" type="ORF">DWW02_08535</name>
</gene>
<accession>A0A414AMM2</accession>
<dbReference type="AlphaFoldDB" id="A0A414AMM2"/>
<dbReference type="KEGG" id="cbol:CGC65_22420"/>
<dbReference type="Proteomes" id="UP000284543">
    <property type="component" value="Unassembled WGS sequence"/>
</dbReference>
<evidence type="ECO:0000313" key="2">
    <source>
        <dbReference type="EMBL" id="RHC51073.1"/>
    </source>
</evidence>
<dbReference type="Proteomes" id="UP000283975">
    <property type="component" value="Unassembled WGS sequence"/>
</dbReference>
<name>A0A414AMM2_9FIRM</name>
<evidence type="ECO:0000313" key="4">
    <source>
        <dbReference type="Proteomes" id="UP000284543"/>
    </source>
</evidence>
<reference evidence="3 4" key="1">
    <citation type="submission" date="2018-08" db="EMBL/GenBank/DDBJ databases">
        <title>A genome reference for cultivated species of the human gut microbiota.</title>
        <authorList>
            <person name="Zou Y."/>
            <person name="Xue W."/>
            <person name="Luo G."/>
        </authorList>
    </citation>
    <scope>NUCLEOTIDE SEQUENCE [LARGE SCALE GENOMIC DNA]</scope>
    <source>
        <strain evidence="1 4">AF14-18</strain>
        <strain evidence="2 3">AM35-14</strain>
    </source>
</reference>
<dbReference type="EMBL" id="QSHZ01000034">
    <property type="protein sequence ID" value="RHC51073.1"/>
    <property type="molecule type" value="Genomic_DNA"/>
</dbReference>
<evidence type="ECO:0000313" key="3">
    <source>
        <dbReference type="Proteomes" id="UP000283975"/>
    </source>
</evidence>
<proteinExistence type="predicted"/>
<evidence type="ECO:0000313" key="1">
    <source>
        <dbReference type="EMBL" id="RGV76608.1"/>
    </source>
</evidence>
<sequence length="59" mass="6570">MDGFKMKENQKSCMVNYEILGKGLKQFFKFNYGTINVGLAALTKGARLFMLECITGRGG</sequence>
<organism evidence="2 3">
    <name type="scientific">Enterocloster bolteae</name>
    <dbReference type="NCBI Taxonomy" id="208479"/>
    <lineage>
        <taxon>Bacteria</taxon>
        <taxon>Bacillati</taxon>
        <taxon>Bacillota</taxon>
        <taxon>Clostridia</taxon>
        <taxon>Lachnospirales</taxon>
        <taxon>Lachnospiraceae</taxon>
        <taxon>Enterocloster</taxon>
    </lineage>
</organism>
<protein>
    <submittedName>
        <fullName evidence="2">Uncharacterized protein</fullName>
    </submittedName>
</protein>